<dbReference type="GO" id="GO:0009867">
    <property type="term" value="P:jasmonic acid mediated signaling pathway"/>
    <property type="evidence" value="ECO:0007669"/>
    <property type="project" value="UniProtKB-ARBA"/>
</dbReference>
<dbReference type="PANTHER" id="PTHR11165">
    <property type="entry name" value="SKP1"/>
    <property type="match status" value="1"/>
</dbReference>
<dbReference type="GO" id="GO:0006511">
    <property type="term" value="P:ubiquitin-dependent protein catabolic process"/>
    <property type="evidence" value="ECO:0007669"/>
    <property type="project" value="InterPro"/>
</dbReference>
<comment type="caution">
    <text evidence="5">The sequence shown here is derived from an EMBL/GenBank/DDBJ whole genome shotgun (WGS) entry which is preliminary data.</text>
</comment>
<dbReference type="InterPro" id="IPR036296">
    <property type="entry name" value="SKP1-like_dim_sf"/>
</dbReference>
<dbReference type="SUPFAM" id="SSF81382">
    <property type="entry name" value="Skp1 dimerisation domain-like"/>
    <property type="match status" value="1"/>
</dbReference>
<sequence>MSTKMVVLKNSNGESFEAEEAIVLQTQTIARLVEDDCANKGIPLENVRSHILEKMIEYREKEFQDLIKKWDAEIVKVNDQSTIFHLILAAKNLNIKSLFVPLLAKRLLI</sequence>
<protein>
    <recommendedName>
        <fullName evidence="4">SKP1 component POZ domain-containing protein</fullName>
    </recommendedName>
</protein>
<proteinExistence type="inferred from homology"/>
<dbReference type="Gene3D" id="3.30.710.10">
    <property type="entry name" value="Potassium Channel Kv1.1, Chain A"/>
    <property type="match status" value="1"/>
</dbReference>
<evidence type="ECO:0000259" key="4">
    <source>
        <dbReference type="Pfam" id="PF03931"/>
    </source>
</evidence>
<dbReference type="InterPro" id="IPR016897">
    <property type="entry name" value="SKP1"/>
</dbReference>
<dbReference type="InterPro" id="IPR016073">
    <property type="entry name" value="Skp1_comp_POZ"/>
</dbReference>
<comment type="pathway">
    <text evidence="1">Protein modification; protein ubiquitination.</text>
</comment>
<evidence type="ECO:0000313" key="6">
    <source>
        <dbReference type="Proteomes" id="UP000467841"/>
    </source>
</evidence>
<dbReference type="GO" id="GO:0016567">
    <property type="term" value="P:protein ubiquitination"/>
    <property type="evidence" value="ECO:0007669"/>
    <property type="project" value="UniProtKB-UniPathway"/>
</dbReference>
<dbReference type="Proteomes" id="UP000467841">
    <property type="component" value="Unassembled WGS sequence"/>
</dbReference>
<keyword evidence="3" id="KW-0833">Ubl conjugation pathway</keyword>
<dbReference type="SUPFAM" id="SSF54695">
    <property type="entry name" value="POZ domain"/>
    <property type="match status" value="1"/>
</dbReference>
<evidence type="ECO:0000256" key="3">
    <source>
        <dbReference type="ARBA" id="ARBA00022786"/>
    </source>
</evidence>
<reference evidence="5" key="1">
    <citation type="submission" date="2020-01" db="EMBL/GenBank/DDBJ databases">
        <authorList>
            <person name="Mishra B."/>
        </authorList>
    </citation>
    <scope>NUCLEOTIDE SEQUENCE [LARGE SCALE GENOMIC DNA]</scope>
</reference>
<evidence type="ECO:0000256" key="1">
    <source>
        <dbReference type="ARBA" id="ARBA00004906"/>
    </source>
</evidence>
<feature type="domain" description="SKP1 component POZ" evidence="4">
    <location>
        <begin position="4"/>
        <end position="61"/>
    </location>
</feature>
<evidence type="ECO:0000256" key="2">
    <source>
        <dbReference type="ARBA" id="ARBA00009993"/>
    </source>
</evidence>
<accession>A0A6D2IWJ2</accession>
<dbReference type="Pfam" id="PF03931">
    <property type="entry name" value="Skp1_POZ"/>
    <property type="match status" value="1"/>
</dbReference>
<dbReference type="SMART" id="SM00512">
    <property type="entry name" value="Skp1"/>
    <property type="match status" value="1"/>
</dbReference>
<keyword evidence="6" id="KW-1185">Reference proteome</keyword>
<name>A0A6D2IWJ2_9BRAS</name>
<evidence type="ECO:0000313" key="5">
    <source>
        <dbReference type="EMBL" id="CAA7030960.1"/>
    </source>
</evidence>
<gene>
    <name evidence="5" type="ORF">MERR_LOCUS18195</name>
</gene>
<dbReference type="OrthoDB" id="7827685at2759"/>
<dbReference type="InterPro" id="IPR001232">
    <property type="entry name" value="SKP1-like"/>
</dbReference>
<dbReference type="EMBL" id="CACVBM020001100">
    <property type="protein sequence ID" value="CAA7030960.1"/>
    <property type="molecule type" value="Genomic_DNA"/>
</dbReference>
<dbReference type="AlphaFoldDB" id="A0A6D2IWJ2"/>
<dbReference type="InterPro" id="IPR011333">
    <property type="entry name" value="SKP1/BTB/POZ_sf"/>
</dbReference>
<comment type="similarity">
    <text evidence="2">Belongs to the SKP1 family.</text>
</comment>
<organism evidence="5 6">
    <name type="scientific">Microthlaspi erraticum</name>
    <dbReference type="NCBI Taxonomy" id="1685480"/>
    <lineage>
        <taxon>Eukaryota</taxon>
        <taxon>Viridiplantae</taxon>
        <taxon>Streptophyta</taxon>
        <taxon>Embryophyta</taxon>
        <taxon>Tracheophyta</taxon>
        <taxon>Spermatophyta</taxon>
        <taxon>Magnoliopsida</taxon>
        <taxon>eudicotyledons</taxon>
        <taxon>Gunneridae</taxon>
        <taxon>Pentapetalae</taxon>
        <taxon>rosids</taxon>
        <taxon>malvids</taxon>
        <taxon>Brassicales</taxon>
        <taxon>Brassicaceae</taxon>
        <taxon>Coluteocarpeae</taxon>
        <taxon>Microthlaspi</taxon>
    </lineage>
</organism>
<dbReference type="UniPathway" id="UPA00143"/>